<keyword evidence="1" id="KW-0472">Membrane</keyword>
<dbReference type="Proteomes" id="UP001601992">
    <property type="component" value="Unassembled WGS sequence"/>
</dbReference>
<keyword evidence="1" id="KW-1133">Transmembrane helix</keyword>
<gene>
    <name evidence="2" type="ORF">ACFYXQ_25755</name>
</gene>
<dbReference type="RefSeq" id="WP_245567901.1">
    <property type="nucleotide sequence ID" value="NZ_JBIAQY010000009.1"/>
</dbReference>
<evidence type="ECO:0000313" key="3">
    <source>
        <dbReference type="Proteomes" id="UP001601992"/>
    </source>
</evidence>
<dbReference type="EMBL" id="JBIAQY010000009">
    <property type="protein sequence ID" value="MFF3571190.1"/>
    <property type="molecule type" value="Genomic_DNA"/>
</dbReference>
<accession>A0ABW6S6X9</accession>
<comment type="caution">
    <text evidence="2">The sequence shown here is derived from an EMBL/GenBank/DDBJ whole genome shotgun (WGS) entry which is preliminary data.</text>
</comment>
<sequence>MSRTAEHDRAHAGHAEIIELPGAVNSPVRPIAWSAGMVGPRPPGGRASVTGRYAIVVVMLVVGVAMLAAACGGSTGTDSTQPPTTTVRQLEAVPPPDPSTPDGVAVAALKEIYTWYPATESEASSLSRARQYLGPTLLRTLDSPPSVAETPKPSLQWADWAEAGAKIEAFAFASGEKAPSTGDPDHQQYKIGIEQTVVYPDGRRESLPSTTVIATVVQTGGVWRLDGFR</sequence>
<keyword evidence="1" id="KW-0812">Transmembrane</keyword>
<feature type="transmembrane region" description="Helical" evidence="1">
    <location>
        <begin position="51"/>
        <end position="70"/>
    </location>
</feature>
<evidence type="ECO:0000313" key="2">
    <source>
        <dbReference type="EMBL" id="MFF3571190.1"/>
    </source>
</evidence>
<name>A0ABW6S6X9_9NOCA</name>
<evidence type="ECO:0000256" key="1">
    <source>
        <dbReference type="SAM" id="Phobius"/>
    </source>
</evidence>
<evidence type="ECO:0008006" key="4">
    <source>
        <dbReference type="Google" id="ProtNLM"/>
    </source>
</evidence>
<reference evidence="2 3" key="1">
    <citation type="submission" date="2024-10" db="EMBL/GenBank/DDBJ databases">
        <title>The Natural Products Discovery Center: Release of the First 8490 Sequenced Strains for Exploring Actinobacteria Biosynthetic Diversity.</title>
        <authorList>
            <person name="Kalkreuter E."/>
            <person name="Kautsar S.A."/>
            <person name="Yang D."/>
            <person name="Bader C.D."/>
            <person name="Teijaro C.N."/>
            <person name="Fluegel L."/>
            <person name="Davis C.M."/>
            <person name="Simpson J.R."/>
            <person name="Lauterbach L."/>
            <person name="Steele A.D."/>
            <person name="Gui C."/>
            <person name="Meng S."/>
            <person name="Li G."/>
            <person name="Viehrig K."/>
            <person name="Ye F."/>
            <person name="Su P."/>
            <person name="Kiefer A.F."/>
            <person name="Nichols A."/>
            <person name="Cepeda A.J."/>
            <person name="Yan W."/>
            <person name="Fan B."/>
            <person name="Jiang Y."/>
            <person name="Adhikari A."/>
            <person name="Zheng C.-J."/>
            <person name="Schuster L."/>
            <person name="Cowan T.M."/>
            <person name="Smanski M.J."/>
            <person name="Chevrette M.G."/>
            <person name="De Carvalho L.P.S."/>
            <person name="Shen B."/>
        </authorList>
    </citation>
    <scope>NUCLEOTIDE SEQUENCE [LARGE SCALE GENOMIC DNA]</scope>
    <source>
        <strain evidence="2 3">NPDC002593</strain>
    </source>
</reference>
<keyword evidence="3" id="KW-1185">Reference proteome</keyword>
<proteinExistence type="predicted"/>
<protein>
    <recommendedName>
        <fullName evidence="4">Mce-associated membrane protein</fullName>
    </recommendedName>
</protein>
<organism evidence="2 3">
    <name type="scientific">Nocardia jiangxiensis</name>
    <dbReference type="NCBI Taxonomy" id="282685"/>
    <lineage>
        <taxon>Bacteria</taxon>
        <taxon>Bacillati</taxon>
        <taxon>Actinomycetota</taxon>
        <taxon>Actinomycetes</taxon>
        <taxon>Mycobacteriales</taxon>
        <taxon>Nocardiaceae</taxon>
        <taxon>Nocardia</taxon>
    </lineage>
</organism>